<dbReference type="Proteomes" id="UP000245667">
    <property type="component" value="Unassembled WGS sequence"/>
</dbReference>
<gene>
    <name evidence="1" type="ORF">LX92_03450</name>
</gene>
<dbReference type="AlphaFoldDB" id="A0A316DUC4"/>
<evidence type="ECO:0000313" key="2">
    <source>
        <dbReference type="Proteomes" id="UP000245667"/>
    </source>
</evidence>
<dbReference type="NCBIfam" id="NF041200">
    <property type="entry name" value="mob_BfmA_Nterm"/>
    <property type="match status" value="1"/>
</dbReference>
<accession>A0A316DUC4</accession>
<comment type="caution">
    <text evidence="1">The sequence shown here is derived from an EMBL/GenBank/DDBJ whole genome shotgun (WGS) entry which is preliminary data.</text>
</comment>
<sequence>MVYYLTNLDLEACYSRKNHRSPIKAINISRKKMDKGYEKERFESISIKTSVAQKFKKFCKGMSRSKSMTLLLMIDFFEDNGISPHESIGPKMQTLESLIKKRINGVIAIMKDIEKNQTKPTVAMMQSLFEQAEPPKKTFILEKEIPKEKPKTRFVERLENDDEL</sequence>
<proteinExistence type="predicted"/>
<dbReference type="EMBL" id="QGGQ01000010">
    <property type="protein sequence ID" value="PWK21671.1"/>
    <property type="molecule type" value="Genomic_DNA"/>
</dbReference>
<protein>
    <submittedName>
        <fullName evidence="1">Uncharacterized protein</fullName>
    </submittedName>
</protein>
<reference evidence="1 2" key="1">
    <citation type="submission" date="2018-05" db="EMBL/GenBank/DDBJ databases">
        <title>Genomic Encyclopedia of Archaeal and Bacterial Type Strains, Phase II (KMG-II): from individual species to whole genera.</title>
        <authorList>
            <person name="Goeker M."/>
        </authorList>
    </citation>
    <scope>NUCLEOTIDE SEQUENCE [LARGE SCALE GENOMIC DNA]</scope>
    <source>
        <strain evidence="1 2">DSM 23514</strain>
    </source>
</reference>
<evidence type="ECO:0000313" key="1">
    <source>
        <dbReference type="EMBL" id="PWK21671.1"/>
    </source>
</evidence>
<organism evidence="1 2">
    <name type="scientific">Maribacter polysiphoniae</name>
    <dbReference type="NCBI Taxonomy" id="429344"/>
    <lineage>
        <taxon>Bacteria</taxon>
        <taxon>Pseudomonadati</taxon>
        <taxon>Bacteroidota</taxon>
        <taxon>Flavobacteriia</taxon>
        <taxon>Flavobacteriales</taxon>
        <taxon>Flavobacteriaceae</taxon>
        <taxon>Maribacter</taxon>
    </lineage>
</organism>
<dbReference type="InterPro" id="IPR048012">
    <property type="entry name" value="BfmA-like_N"/>
</dbReference>
<name>A0A316DUC4_9FLAO</name>